<name>A0A2C9KLK6_BIOGL</name>
<dbReference type="KEGG" id="bgt:106069754"/>
<organism evidence="1 2">
    <name type="scientific">Biomphalaria glabrata</name>
    <name type="common">Bloodfluke planorb</name>
    <name type="synonym">Freshwater snail</name>
    <dbReference type="NCBI Taxonomy" id="6526"/>
    <lineage>
        <taxon>Eukaryota</taxon>
        <taxon>Metazoa</taxon>
        <taxon>Spiralia</taxon>
        <taxon>Lophotrochozoa</taxon>
        <taxon>Mollusca</taxon>
        <taxon>Gastropoda</taxon>
        <taxon>Heterobranchia</taxon>
        <taxon>Euthyneura</taxon>
        <taxon>Panpulmonata</taxon>
        <taxon>Hygrophila</taxon>
        <taxon>Lymnaeoidea</taxon>
        <taxon>Planorbidae</taxon>
        <taxon>Biomphalaria</taxon>
    </lineage>
</organism>
<gene>
    <name evidence="1" type="primary">106069754</name>
</gene>
<evidence type="ECO:0000313" key="2">
    <source>
        <dbReference type="Proteomes" id="UP000076420"/>
    </source>
</evidence>
<accession>A0A2C9KLK6</accession>
<dbReference type="Proteomes" id="UP000076420">
    <property type="component" value="Unassembled WGS sequence"/>
</dbReference>
<proteinExistence type="predicted"/>
<protein>
    <submittedName>
        <fullName evidence="1">Uncharacterized protein</fullName>
    </submittedName>
</protein>
<dbReference type="EnsemblMetazoa" id="BGLB021123-RA">
    <property type="protein sequence ID" value="BGLB021123-PA"/>
    <property type="gene ID" value="BGLB021123"/>
</dbReference>
<dbReference type="AlphaFoldDB" id="A0A2C9KLK6"/>
<sequence>DAKQAAELMFKIGELKTALDYAKQGFHKELAASIHMALAHSSFLNKDMDSTIQNLKEAQGMYIELNDNPGQALTKFYLGKYLQDKTHLFSASKHFGLCGGSIQCVGQLECFSSVFELTSSFGKENCFEFIKYISELGCKVIEVLYDKKPENAQLRKEYLKFYGLELDVKNKTVTWNPHEFPLYQTLVVNSEEDQKSVTISEYE</sequence>
<dbReference type="VEuPathDB" id="VectorBase:BGLB021123"/>
<dbReference type="VEuPathDB" id="VectorBase:BGLAX_039653"/>
<reference evidence="1" key="1">
    <citation type="submission" date="2020-05" db="UniProtKB">
        <authorList>
            <consortium name="EnsemblMetazoa"/>
        </authorList>
    </citation>
    <scope>IDENTIFICATION</scope>
    <source>
        <strain evidence="1">BB02</strain>
    </source>
</reference>
<evidence type="ECO:0000313" key="1">
    <source>
        <dbReference type="EnsemblMetazoa" id="BGLB021123-PA"/>
    </source>
</evidence>